<keyword evidence="4 5" id="KW-0472">Membrane</keyword>
<dbReference type="InterPro" id="IPR006634">
    <property type="entry name" value="TLC-dom"/>
</dbReference>
<evidence type="ECO:0000313" key="10">
    <source>
        <dbReference type="Proteomes" id="UP000215305"/>
    </source>
</evidence>
<organism evidence="9 10">
    <name type="scientific">Aspergillus thermomutatus</name>
    <name type="common">Neosartorya pseudofischeri</name>
    <dbReference type="NCBI Taxonomy" id="41047"/>
    <lineage>
        <taxon>Eukaryota</taxon>
        <taxon>Fungi</taxon>
        <taxon>Dikarya</taxon>
        <taxon>Ascomycota</taxon>
        <taxon>Pezizomycotina</taxon>
        <taxon>Eurotiomycetes</taxon>
        <taxon>Eurotiomycetidae</taxon>
        <taxon>Eurotiales</taxon>
        <taxon>Aspergillaceae</taxon>
        <taxon>Aspergillus</taxon>
        <taxon>Aspergillus subgen. Fumigati</taxon>
    </lineage>
</organism>
<sequence length="1337" mass="149215">MSFVQDTATILATPAATASSSAMQSVNSTAITTARYSLLSSPRELLTLPLRGLRQAENLVFSTLPRQLSRLVGLPDMATRISGHAPVTGSEADAVVAATQAAAGAAREGMADAAAQGETDFHRRMALRIIPIVLFISQILVLLRAIRCQTSPDYPLIRYGTPGKRLSLDHAAGGGFLYSLSSTLLSWESDQQSCSAVKMSRPVNASDVPYGSFVFLWPVFLRLCLSHFVETLSCALQGRAVVTEAGMSIFEHSLAFAEAESMISQSIGLGLFGLPKHSTSKDSSLSSSESAHSALQLLSRAQVLERMNVTPELLLIALISCCNSLTSNILDVLGKQSRYRLFNTAFWGLCFMSAMVWGLLTGSPTGSDTGVLKFPTVCIVGFVPHLLILLGIVICVIIYTIALVITAFSLPPDAGQPLSLRERFSLAHENMQGANQIRNIRFNRHEDFYTTLLRIGYTALTAASEAVFLNEGKVVVAHRMTWLEEDRLAEIENSRRSRSTRQSPGGYDRDVPFTGVEPITFDISEPSAEWESGYGKEKKIEKPKGGSRSVRSHTDPGGVGAFRGATRCYHGFSFFRGIFYLILKWTAYGFDRVLDRVGISARPQWLKTLVGSRRRALQERNSNSRTESLDFWILTDEGELELPGDYEFDVEKEMRKRELSIAPHWEESDEKRLDEKLYGWWRAGGSWGNQDQSPDYIPSDSDDLCDTTSVVSMSTNGESEWEDESDGRRTPTPRNPYPAGVSRESSPLDESLMDVGSFARLLDPRDQESRHEARILAAHLAAGRDGRIMTRRQFQQKMERERAQVLLSSRLSRLAGQQTGKEKRKPTPEEESEMLENFILARRSEANRAGPEAQAWESGASGLGPDGPPSPIPLRYPLHFVLGASPLSAANTKIPIMGHPRKSSLLGEDIPGDTAPAMSTMNEVSPIEGEAPKWDKALQKNQATPEKSLKSQTKRRKNRSPLRRFKDLCVKHTWVLPLLLMTVILLAYAVNPTPANPLHSALFLSYPQPPKTPGGPVMYGKGPLDFAFVGFYTIVLSFTREFLMQCVIRPWAAYCGIRGRGKTARFMEQVYTAMYFAIFGPFGLYVMKQTDIWYFNTTAMFEGFPHREHVAIFKAYYLLQASYWAQQAIVLLLQLEKPRKDFKELVGHHIITLALIGLSYRFHFTYMGIAVYITHDISDFFLATSKTLNYLDSIITVPYFGTFVVMWIYLRHVLNLKILWAVLTEFRTVGPYELNWETQQYKCWISQIITFALLASLQAVNLFWLFLILRILKNYIFNSVKKDERSDDETEEELEQEAESHATLATGAEQPLLTPRNTNKAPQVLVNGEPLGAKADS</sequence>
<dbReference type="OrthoDB" id="66726at2759"/>
<feature type="region of interest" description="Disordered" evidence="6">
    <location>
        <begin position="1285"/>
        <end position="1337"/>
    </location>
</feature>
<protein>
    <recommendedName>
        <fullName evidence="8">TLC domain-containing protein</fullName>
    </recommendedName>
</protein>
<dbReference type="Proteomes" id="UP000215305">
    <property type="component" value="Unassembled WGS sequence"/>
</dbReference>
<dbReference type="STRING" id="41047.A0A397GDW7"/>
<feature type="transmembrane region" description="Helical" evidence="7">
    <location>
        <begin position="1193"/>
        <end position="1210"/>
    </location>
</feature>
<feature type="transmembrane region" description="Helical" evidence="7">
    <location>
        <begin position="345"/>
        <end position="362"/>
    </location>
</feature>
<evidence type="ECO:0000256" key="6">
    <source>
        <dbReference type="SAM" id="MobiDB-lite"/>
    </source>
</evidence>
<dbReference type="RefSeq" id="XP_026611636.1">
    <property type="nucleotide sequence ID" value="XM_026758485.1"/>
</dbReference>
<dbReference type="VEuPathDB" id="FungiDB:CDV56_104866"/>
<dbReference type="GO" id="GO:0006511">
    <property type="term" value="P:ubiquitin-dependent protein catabolic process"/>
    <property type="evidence" value="ECO:0007669"/>
    <property type="project" value="TreeGrafter"/>
</dbReference>
<proteinExistence type="predicted"/>
<evidence type="ECO:0000256" key="4">
    <source>
        <dbReference type="ARBA" id="ARBA00023136"/>
    </source>
</evidence>
<dbReference type="GO" id="GO:0016567">
    <property type="term" value="P:protein ubiquitination"/>
    <property type="evidence" value="ECO:0007669"/>
    <property type="project" value="TreeGrafter"/>
</dbReference>
<gene>
    <name evidence="9" type="ORF">CDV56_104866</name>
</gene>
<dbReference type="GO" id="GO:0016020">
    <property type="term" value="C:membrane"/>
    <property type="evidence" value="ECO:0007669"/>
    <property type="project" value="UniProtKB-SubCell"/>
</dbReference>
<keyword evidence="2 5" id="KW-0812">Transmembrane</keyword>
<feature type="region of interest" description="Disordered" evidence="6">
    <location>
        <begin position="900"/>
        <end position="920"/>
    </location>
</feature>
<feature type="domain" description="TLC" evidence="8">
    <location>
        <begin position="1061"/>
        <end position="1277"/>
    </location>
</feature>
<feature type="transmembrane region" description="Helical" evidence="7">
    <location>
        <begin position="1026"/>
        <end position="1048"/>
    </location>
</feature>
<feature type="transmembrane region" description="Helical" evidence="7">
    <location>
        <begin position="382"/>
        <end position="410"/>
    </location>
</feature>
<comment type="subcellular location">
    <subcellularLocation>
        <location evidence="1">Membrane</location>
        <topology evidence="1">Multi-pass membrane protein</topology>
    </subcellularLocation>
</comment>
<dbReference type="SMART" id="SM00724">
    <property type="entry name" value="TLC"/>
    <property type="match status" value="1"/>
</dbReference>
<evidence type="ECO:0000313" key="9">
    <source>
        <dbReference type="EMBL" id="RHZ47576.1"/>
    </source>
</evidence>
<dbReference type="GO" id="GO:0061630">
    <property type="term" value="F:ubiquitin protein ligase activity"/>
    <property type="evidence" value="ECO:0007669"/>
    <property type="project" value="TreeGrafter"/>
</dbReference>
<accession>A0A397GDW7</accession>
<feature type="transmembrane region" description="Helical" evidence="7">
    <location>
        <begin position="1069"/>
        <end position="1087"/>
    </location>
</feature>
<keyword evidence="3 7" id="KW-1133">Transmembrane helix</keyword>
<keyword evidence="10" id="KW-1185">Reference proteome</keyword>
<feature type="region of interest" description="Disordered" evidence="6">
    <location>
        <begin position="940"/>
        <end position="959"/>
    </location>
</feature>
<name>A0A397GDW7_ASPTH</name>
<dbReference type="PROSITE" id="PS50922">
    <property type="entry name" value="TLC"/>
    <property type="match status" value="1"/>
</dbReference>
<dbReference type="Pfam" id="PF03798">
    <property type="entry name" value="TRAM_LAG1_CLN8"/>
    <property type="match status" value="1"/>
</dbReference>
<evidence type="ECO:0000256" key="5">
    <source>
        <dbReference type="PROSITE-ProRule" id="PRU00205"/>
    </source>
</evidence>
<evidence type="ECO:0000256" key="7">
    <source>
        <dbReference type="SAM" id="Phobius"/>
    </source>
</evidence>
<reference evidence="9" key="1">
    <citation type="submission" date="2018-08" db="EMBL/GenBank/DDBJ databases">
        <title>Draft genome sequence of azole-resistant Aspergillus thermomutatus (Neosartorya pseudofischeri) strain HMR AF 39, isolated from a human nasal aspirate.</title>
        <authorList>
            <person name="Parent-Michaud M."/>
            <person name="Dufresne P.J."/>
            <person name="Fournier E."/>
            <person name="Martineau C."/>
            <person name="Moreira S."/>
            <person name="Perkins V."/>
            <person name="De Repentigny L."/>
            <person name="Dufresne S.F."/>
        </authorList>
    </citation>
    <scope>NUCLEOTIDE SEQUENCE [LARGE SCALE GENOMIC DNA]</scope>
    <source>
        <strain evidence="9">HMR AF 39</strain>
    </source>
</reference>
<dbReference type="EMBL" id="NKHU02000218">
    <property type="protein sequence ID" value="RHZ47576.1"/>
    <property type="molecule type" value="Genomic_DNA"/>
</dbReference>
<comment type="caution">
    <text evidence="9">The sequence shown here is derived from an EMBL/GenBank/DDBJ whole genome shotgun (WGS) entry which is preliminary data.</text>
</comment>
<dbReference type="GeneID" id="38126840"/>
<feature type="transmembrane region" description="Helical" evidence="7">
    <location>
        <begin position="126"/>
        <end position="146"/>
    </location>
</feature>
<feature type="compositionally biased region" description="Polar residues" evidence="6">
    <location>
        <begin position="706"/>
        <end position="718"/>
    </location>
</feature>
<feature type="region of interest" description="Disordered" evidence="6">
    <location>
        <begin position="530"/>
        <end position="556"/>
    </location>
</feature>
<evidence type="ECO:0000259" key="8">
    <source>
        <dbReference type="PROSITE" id="PS50922"/>
    </source>
</evidence>
<feature type="transmembrane region" description="Helical" evidence="7">
    <location>
        <begin position="973"/>
        <end position="990"/>
    </location>
</feature>
<dbReference type="PANTHER" id="PTHR22696:SF1">
    <property type="entry name" value="E3 UBIQUITIN-PROTEIN LIGASE RNF26"/>
    <property type="match status" value="1"/>
</dbReference>
<feature type="transmembrane region" description="Helical" evidence="7">
    <location>
        <begin position="1248"/>
        <end position="1272"/>
    </location>
</feature>
<evidence type="ECO:0000256" key="2">
    <source>
        <dbReference type="ARBA" id="ARBA00022692"/>
    </source>
</evidence>
<evidence type="ECO:0000256" key="1">
    <source>
        <dbReference type="ARBA" id="ARBA00004141"/>
    </source>
</evidence>
<dbReference type="PANTHER" id="PTHR22696">
    <property type="entry name" value="E3 UBIQUITIN-PROTEIN LIGASE RNF26"/>
    <property type="match status" value="1"/>
</dbReference>
<feature type="compositionally biased region" description="Basic and acidic residues" evidence="6">
    <location>
        <begin position="534"/>
        <end position="544"/>
    </location>
</feature>
<evidence type="ECO:0000256" key="3">
    <source>
        <dbReference type="ARBA" id="ARBA00022989"/>
    </source>
</evidence>
<feature type="transmembrane region" description="Helical" evidence="7">
    <location>
        <begin position="1145"/>
        <end position="1173"/>
    </location>
</feature>
<feature type="region of interest" description="Disordered" evidence="6">
    <location>
        <begin position="846"/>
        <end position="870"/>
    </location>
</feature>
<feature type="region of interest" description="Disordered" evidence="6">
    <location>
        <begin position="689"/>
        <end position="748"/>
    </location>
</feature>
<feature type="region of interest" description="Disordered" evidence="6">
    <location>
        <begin position="493"/>
        <end position="512"/>
    </location>
</feature>
<feature type="compositionally biased region" description="Acidic residues" evidence="6">
    <location>
        <begin position="1286"/>
        <end position="1297"/>
    </location>
</feature>